<dbReference type="SUPFAM" id="SSF56601">
    <property type="entry name" value="beta-lactamase/transpeptidase-like"/>
    <property type="match status" value="1"/>
</dbReference>
<proteinExistence type="inferred from homology"/>
<keyword evidence="4" id="KW-0472">Membrane</keyword>
<dbReference type="GO" id="GO:0030655">
    <property type="term" value="P:beta-lactam antibiotic catabolic process"/>
    <property type="evidence" value="ECO:0007669"/>
    <property type="project" value="InterPro"/>
</dbReference>
<protein>
    <recommendedName>
        <fullName evidence="3">beta-lactamase</fullName>
        <ecNumber evidence="3">3.5.2.6</ecNumber>
    </recommendedName>
</protein>
<evidence type="ECO:0000256" key="2">
    <source>
        <dbReference type="ARBA" id="ARBA00009009"/>
    </source>
</evidence>
<dbReference type="Proteomes" id="UP000479293">
    <property type="component" value="Unassembled WGS sequence"/>
</dbReference>
<dbReference type="Gene3D" id="3.40.710.10">
    <property type="entry name" value="DD-peptidase/beta-lactamase superfamily"/>
    <property type="match status" value="1"/>
</dbReference>
<dbReference type="RefSeq" id="WP_152759245.1">
    <property type="nucleotide sequence ID" value="NZ_WHLY01000002.1"/>
</dbReference>
<dbReference type="GO" id="GO:0008800">
    <property type="term" value="F:beta-lactamase activity"/>
    <property type="evidence" value="ECO:0007669"/>
    <property type="project" value="UniProtKB-EC"/>
</dbReference>
<dbReference type="InterPro" id="IPR045155">
    <property type="entry name" value="Beta-lactam_cat"/>
</dbReference>
<reference evidence="6 7" key="1">
    <citation type="submission" date="2019-10" db="EMBL/GenBank/DDBJ databases">
        <title>Draft Genome Sequence of Cytophagaceae sp. SJW1-29.</title>
        <authorList>
            <person name="Choi A."/>
        </authorList>
    </citation>
    <scope>NUCLEOTIDE SEQUENCE [LARGE SCALE GENOMIC DNA]</scope>
    <source>
        <strain evidence="6 7">SJW1-29</strain>
    </source>
</reference>
<evidence type="ECO:0000256" key="3">
    <source>
        <dbReference type="ARBA" id="ARBA00012865"/>
    </source>
</evidence>
<name>A0A7C9F393_9BACT</name>
<comment type="caution">
    <text evidence="6">The sequence shown here is derived from an EMBL/GenBank/DDBJ whole genome shotgun (WGS) entry which is preliminary data.</text>
</comment>
<gene>
    <name evidence="6" type="ORF">GBK04_10065</name>
</gene>
<dbReference type="PANTHER" id="PTHR35333">
    <property type="entry name" value="BETA-LACTAMASE"/>
    <property type="match status" value="1"/>
</dbReference>
<evidence type="ECO:0000313" key="7">
    <source>
        <dbReference type="Proteomes" id="UP000479293"/>
    </source>
</evidence>
<comment type="catalytic activity">
    <reaction evidence="1">
        <text>a beta-lactam + H2O = a substituted beta-amino acid</text>
        <dbReference type="Rhea" id="RHEA:20401"/>
        <dbReference type="ChEBI" id="CHEBI:15377"/>
        <dbReference type="ChEBI" id="CHEBI:35627"/>
        <dbReference type="ChEBI" id="CHEBI:140347"/>
        <dbReference type="EC" id="3.5.2.6"/>
    </reaction>
</comment>
<dbReference type="PANTHER" id="PTHR35333:SF3">
    <property type="entry name" value="BETA-LACTAMASE-TYPE TRANSPEPTIDASE FOLD CONTAINING PROTEIN"/>
    <property type="match status" value="1"/>
</dbReference>
<accession>A0A7C9F393</accession>
<dbReference type="Pfam" id="PF13354">
    <property type="entry name" value="Beta-lactamase2"/>
    <property type="match status" value="1"/>
</dbReference>
<evidence type="ECO:0000259" key="5">
    <source>
        <dbReference type="Pfam" id="PF13354"/>
    </source>
</evidence>
<keyword evidence="4" id="KW-0812">Transmembrane</keyword>
<dbReference type="AlphaFoldDB" id="A0A7C9F393"/>
<keyword evidence="7" id="KW-1185">Reference proteome</keyword>
<dbReference type="InterPro" id="IPR000871">
    <property type="entry name" value="Beta-lactam_class-A"/>
</dbReference>
<sequence>MKVLKIVGIVVGVIVLVFAGLATYAYFTYFNIEGDYVANFMAKNPTKSALYWMRNDSLVAEQNPDQKMPLASTVKIIIAIEFAQQVSSGKINPADQVPLGEPARFYIPETDGGAHPAWLKHLNEKNLVQDGKVPLLEIAKGMIRFSSNANTEYLMWRLGLNAINANLSALGLAQHDSLYPFASALYVCSDENSAKGLQLMGMDLYKKKAGQYFETLKVDTTVKAKFNFAHLSMPVQRVWSDRLPGSTVREYDSILQKIQSRTYFDSTAQGTLEKIMEWPMEAFDSNRQKYQHLGAKGGSTAFVLTYALYATDRQGNRTRLVFFFNDLTPLEGKFLQTMLTEFQQKVLSGSAEVRQEILKTLSTPSIGD</sequence>
<comment type="similarity">
    <text evidence="2">Belongs to the class-A beta-lactamase family.</text>
</comment>
<evidence type="ECO:0000313" key="6">
    <source>
        <dbReference type="EMBL" id="MPR33705.1"/>
    </source>
</evidence>
<dbReference type="EMBL" id="WHLY01000002">
    <property type="protein sequence ID" value="MPR33705.1"/>
    <property type="molecule type" value="Genomic_DNA"/>
</dbReference>
<organism evidence="6 7">
    <name type="scientific">Salmonirosea aquatica</name>
    <dbReference type="NCBI Taxonomy" id="2654236"/>
    <lineage>
        <taxon>Bacteria</taxon>
        <taxon>Pseudomonadati</taxon>
        <taxon>Bacteroidota</taxon>
        <taxon>Cytophagia</taxon>
        <taxon>Cytophagales</taxon>
        <taxon>Spirosomataceae</taxon>
        <taxon>Salmonirosea</taxon>
    </lineage>
</organism>
<dbReference type="EC" id="3.5.2.6" evidence="3"/>
<evidence type="ECO:0000256" key="1">
    <source>
        <dbReference type="ARBA" id="ARBA00001526"/>
    </source>
</evidence>
<feature type="transmembrane region" description="Helical" evidence="4">
    <location>
        <begin position="7"/>
        <end position="27"/>
    </location>
</feature>
<dbReference type="GO" id="GO:0046677">
    <property type="term" value="P:response to antibiotic"/>
    <property type="evidence" value="ECO:0007669"/>
    <property type="project" value="InterPro"/>
</dbReference>
<dbReference type="InterPro" id="IPR012338">
    <property type="entry name" value="Beta-lactam/transpept-like"/>
</dbReference>
<feature type="domain" description="Beta-lactamase class A catalytic" evidence="5">
    <location>
        <begin position="60"/>
        <end position="174"/>
    </location>
</feature>
<keyword evidence="4" id="KW-1133">Transmembrane helix</keyword>
<evidence type="ECO:0000256" key="4">
    <source>
        <dbReference type="SAM" id="Phobius"/>
    </source>
</evidence>